<proteinExistence type="predicted"/>
<dbReference type="PANTHER" id="PTHR15032:SF4">
    <property type="entry name" value="N-ACYL-PHOSPHATIDYLETHANOLAMINE-HYDROLYZING PHOSPHOLIPASE D"/>
    <property type="match status" value="1"/>
</dbReference>
<name>A0A9W8G5L3_9FUNG</name>
<evidence type="ECO:0000259" key="1">
    <source>
        <dbReference type="Pfam" id="PF12706"/>
    </source>
</evidence>
<keyword evidence="2" id="KW-0378">Hydrolase</keyword>
<dbReference type="InterPro" id="IPR001279">
    <property type="entry name" value="Metallo-B-lactamas"/>
</dbReference>
<dbReference type="PANTHER" id="PTHR15032">
    <property type="entry name" value="N-ACYL-PHOSPHATIDYLETHANOLAMINE-HYDROLYZING PHOSPHOLIPASE D"/>
    <property type="match status" value="1"/>
</dbReference>
<comment type="caution">
    <text evidence="2">The sequence shown here is derived from an EMBL/GenBank/DDBJ whole genome shotgun (WGS) entry which is preliminary data.</text>
</comment>
<accession>A0A9W8G5L3</accession>
<dbReference type="Pfam" id="PF12706">
    <property type="entry name" value="Lactamase_B_2"/>
    <property type="match status" value="2"/>
</dbReference>
<dbReference type="Proteomes" id="UP001151518">
    <property type="component" value="Unassembled WGS sequence"/>
</dbReference>
<organism evidence="2 3">
    <name type="scientific">Coemansia spiralis</name>
    <dbReference type="NCBI Taxonomy" id="417178"/>
    <lineage>
        <taxon>Eukaryota</taxon>
        <taxon>Fungi</taxon>
        <taxon>Fungi incertae sedis</taxon>
        <taxon>Zoopagomycota</taxon>
        <taxon>Kickxellomycotina</taxon>
        <taxon>Kickxellomycetes</taxon>
        <taxon>Kickxellales</taxon>
        <taxon>Kickxellaceae</taxon>
        <taxon>Coemansia</taxon>
    </lineage>
</organism>
<protein>
    <submittedName>
        <fullName evidence="2">Protein-lysine N-methyltransferase efm4</fullName>
        <ecNumber evidence="2">3.1.4.54</ecNumber>
    </submittedName>
</protein>
<dbReference type="EMBL" id="JANBTW010000053">
    <property type="protein sequence ID" value="KAJ2674832.1"/>
    <property type="molecule type" value="Genomic_DNA"/>
</dbReference>
<dbReference type="SUPFAM" id="SSF56281">
    <property type="entry name" value="Metallo-hydrolase/oxidoreductase"/>
    <property type="match status" value="2"/>
</dbReference>
<dbReference type="GO" id="GO:0005737">
    <property type="term" value="C:cytoplasm"/>
    <property type="evidence" value="ECO:0007669"/>
    <property type="project" value="TreeGrafter"/>
</dbReference>
<dbReference type="GO" id="GO:0070290">
    <property type="term" value="F:N-acylphosphatidylethanolamine-specific phospholipase D activity"/>
    <property type="evidence" value="ECO:0007669"/>
    <property type="project" value="UniProtKB-EC"/>
</dbReference>
<sequence>MTASTSTQEREVLRLKLAKDKSHHLPNSRFTNPWPSDKTLAKKLLADEKGPEAIFPNGTKVDAPAALQLTWLGHASLLLQIDGINVLIDPLLTEQFTPFPFYSLKRYSRSPCTVQELPKLDALIISHNHRDHFDCPTFEQVSGRFPDIPVFAPLGNKPLLESVGFRNITIADWWEELTMLFDDADGTFKFACTPAQHSSSRSQVDNMATLWSSWVVEGPSGRRFFCAGDTGYTSQYNNPTKAECPAFKQIGPEHYMCGLNVQPEDSVRIHEDVGAVKSVGIHWGTFMITSEPVDEPPQRFTQEMEKRNHGGEYAIISITQINCHCIHFNYSSSATALRLTEELLLTPSVEKLHLIANMANDASTERELLRQKLLKDKSHHHNGRFINPWPSSSVPKFVDIFKYIISSKRPNPAEESVKQGKAPEVVALDHKQIDEPAPLQLTWLGHASLLVQIEGANILCDPVFSDRCAPSQLVGPKRYTKAPCTVADLPHIDILVLSHNHYDHLDWNTLKEVSAKYPDIQVFAPLGNQKMLKSLGFANIQISDWWEEFSVPLATGITVKLACTPAQHATGRGLFDKLATLWCSWVMEGPSGHKFFFSGDTAYSSERNNPTKAECPVFKQIGQVYGPFDLAAIAIGAYGPEWLFLGVHVNPEQAVRIHEDIGSRKSIGIHWGTFILTDEPVDEPPRRLQKAVESRGHEAADFSVSKIGQTTVA</sequence>
<dbReference type="AlphaFoldDB" id="A0A9W8G5L3"/>
<feature type="domain" description="Metallo-beta-lactamase" evidence="1">
    <location>
        <begin position="457"/>
        <end position="671"/>
    </location>
</feature>
<feature type="domain" description="Metallo-beta-lactamase" evidence="1">
    <location>
        <begin position="85"/>
        <end position="283"/>
    </location>
</feature>
<dbReference type="EC" id="3.1.4.54" evidence="2"/>
<evidence type="ECO:0000313" key="2">
    <source>
        <dbReference type="EMBL" id="KAJ2674832.1"/>
    </source>
</evidence>
<reference evidence="2" key="1">
    <citation type="submission" date="2022-07" db="EMBL/GenBank/DDBJ databases">
        <title>Phylogenomic reconstructions and comparative analyses of Kickxellomycotina fungi.</title>
        <authorList>
            <person name="Reynolds N.K."/>
            <person name="Stajich J.E."/>
            <person name="Barry K."/>
            <person name="Grigoriev I.V."/>
            <person name="Crous P."/>
            <person name="Smith M.E."/>
        </authorList>
    </citation>
    <scope>NUCLEOTIDE SEQUENCE</scope>
    <source>
        <strain evidence="2">NRRL 3115</strain>
    </source>
</reference>
<dbReference type="InterPro" id="IPR036866">
    <property type="entry name" value="RibonucZ/Hydroxyglut_hydro"/>
</dbReference>
<dbReference type="Gene3D" id="3.60.15.10">
    <property type="entry name" value="Ribonuclease Z/Hydroxyacylglutathione hydrolase-like"/>
    <property type="match status" value="2"/>
</dbReference>
<evidence type="ECO:0000313" key="3">
    <source>
        <dbReference type="Proteomes" id="UP001151518"/>
    </source>
</evidence>
<dbReference type="OrthoDB" id="332863at2759"/>
<gene>
    <name evidence="2" type="primary">EFM4</name>
    <name evidence="2" type="ORF">GGI25_004219</name>
</gene>